<dbReference type="PANTHER" id="PTHR21021:SF15">
    <property type="entry name" value="FREE METHIONINE-R-SULFOXIDE REDUCTASE"/>
    <property type="match status" value="1"/>
</dbReference>
<evidence type="ECO:0000313" key="5">
    <source>
        <dbReference type="Proteomes" id="UP000199128"/>
    </source>
</evidence>
<proteinExistence type="inferred from homology"/>
<dbReference type="InterPro" id="IPR029016">
    <property type="entry name" value="GAF-like_dom_sf"/>
</dbReference>
<dbReference type="Pfam" id="PF13185">
    <property type="entry name" value="GAF_2"/>
    <property type="match status" value="1"/>
</dbReference>
<dbReference type="SUPFAM" id="SSF55781">
    <property type="entry name" value="GAF domain-like"/>
    <property type="match status" value="1"/>
</dbReference>
<dbReference type="EMBL" id="FOGP01000003">
    <property type="protein sequence ID" value="SER47436.1"/>
    <property type="molecule type" value="Genomic_DNA"/>
</dbReference>
<evidence type="ECO:0000313" key="6">
    <source>
        <dbReference type="Proteomes" id="UP000199135"/>
    </source>
</evidence>
<evidence type="ECO:0000313" key="4">
    <source>
        <dbReference type="EMBL" id="SER47436.1"/>
    </source>
</evidence>
<reference evidence="5 6" key="1">
    <citation type="submission" date="2016-10" db="EMBL/GenBank/DDBJ databases">
        <authorList>
            <person name="Varghese N."/>
            <person name="Submissions S."/>
        </authorList>
    </citation>
    <scope>NUCLEOTIDE SEQUENCE [LARGE SCALE GENOMIC DNA]</scope>
    <source>
        <strain evidence="5">KHGC19</strain>
        <strain evidence="3 6">WCP15</strain>
    </source>
</reference>
<keyword evidence="6" id="KW-1185">Reference proteome</keyword>
<organism evidence="4 5">
    <name type="scientific">Parafannyhessea umbonata</name>
    <dbReference type="NCBI Taxonomy" id="604330"/>
    <lineage>
        <taxon>Bacteria</taxon>
        <taxon>Bacillati</taxon>
        <taxon>Actinomycetota</taxon>
        <taxon>Coriobacteriia</taxon>
        <taxon>Coriobacteriales</taxon>
        <taxon>Atopobiaceae</taxon>
        <taxon>Parafannyhessea</taxon>
    </lineage>
</organism>
<comment type="similarity">
    <text evidence="1">Belongs to the free Met sulfoxide reductase family.</text>
</comment>
<dbReference type="PANTHER" id="PTHR21021">
    <property type="entry name" value="GAF/PUTATIVE CYTOSKELETAL PROTEIN"/>
    <property type="match status" value="1"/>
</dbReference>
<gene>
    <name evidence="4" type="ORF">SAMN05216446_0951</name>
    <name evidence="3" type="ORF">SAMN05216447_1047</name>
</gene>
<dbReference type="GO" id="GO:0033745">
    <property type="term" value="F:L-methionine-(R)-S-oxide reductase activity"/>
    <property type="evidence" value="ECO:0007669"/>
    <property type="project" value="TreeGrafter"/>
</dbReference>
<dbReference type="AlphaFoldDB" id="A0A1H9PGL8"/>
<dbReference type="PROSITE" id="PS01320">
    <property type="entry name" value="UPF0067"/>
    <property type="match status" value="1"/>
</dbReference>
<dbReference type="Proteomes" id="UP000199135">
    <property type="component" value="Unassembled WGS sequence"/>
</dbReference>
<evidence type="ECO:0000313" key="3">
    <source>
        <dbReference type="EMBL" id="SEH50424.1"/>
    </source>
</evidence>
<dbReference type="Gene3D" id="3.30.450.40">
    <property type="match status" value="1"/>
</dbReference>
<dbReference type="InterPro" id="IPR000614">
    <property type="entry name" value="FRMsr_CS"/>
</dbReference>
<dbReference type="RefSeq" id="WP_234970750.1">
    <property type="nucleotide sequence ID" value="NZ_FNWT01000004.1"/>
</dbReference>
<evidence type="ECO:0000256" key="1">
    <source>
        <dbReference type="ARBA" id="ARBA00038454"/>
    </source>
</evidence>
<sequence>MACNATTETPVLDMSDYKILAAQVRALAEEDAHWAPVLSNASALVMETLPRLNWAGFYLVRDGQLVLGPFQGKVACVHIARGRGVCGTAWEQDRAQHVHDVHEFPGHIACDSASNSEVVVPLHASGEVVGVLDVDSPLVGRFSDVDAEGLALVAQAVEEVADFSDLR</sequence>
<name>A0A1H9PGL8_9ACTN</name>
<evidence type="ECO:0000259" key="2">
    <source>
        <dbReference type="Pfam" id="PF13185"/>
    </source>
</evidence>
<dbReference type="FunFam" id="3.30.450.40:FF:000008">
    <property type="entry name" value="GAF domain-containing proteins"/>
    <property type="match status" value="1"/>
</dbReference>
<feature type="domain" description="GAF" evidence="2">
    <location>
        <begin position="44"/>
        <end position="157"/>
    </location>
</feature>
<dbReference type="Proteomes" id="UP000199128">
    <property type="component" value="Unassembled WGS sequence"/>
</dbReference>
<dbReference type="InterPro" id="IPR051330">
    <property type="entry name" value="Phosphatase_reg/MetRdx"/>
</dbReference>
<protein>
    <submittedName>
        <fullName evidence="4">GAF domain-containing protein</fullName>
    </submittedName>
</protein>
<reference evidence="4" key="2">
    <citation type="submission" date="2016-10" db="EMBL/GenBank/DDBJ databases">
        <authorList>
            <person name="de Groot N.N."/>
        </authorList>
    </citation>
    <scope>NUCLEOTIDE SEQUENCE [LARGE SCALE GENOMIC DNA]</scope>
    <source>
        <strain evidence="4">KHGC19</strain>
    </source>
</reference>
<dbReference type="EMBL" id="FNWT01000004">
    <property type="protein sequence ID" value="SEH50424.1"/>
    <property type="molecule type" value="Genomic_DNA"/>
</dbReference>
<dbReference type="InterPro" id="IPR003018">
    <property type="entry name" value="GAF"/>
</dbReference>
<accession>A0A1H9PGL8</accession>
<dbReference type="GO" id="GO:0005829">
    <property type="term" value="C:cytosol"/>
    <property type="evidence" value="ECO:0007669"/>
    <property type="project" value="TreeGrafter"/>
</dbReference>